<dbReference type="Pfam" id="PF01344">
    <property type="entry name" value="Kelch_1"/>
    <property type="match status" value="1"/>
</dbReference>
<dbReference type="EMBL" id="UYSU01044146">
    <property type="protein sequence ID" value="VDM04700.1"/>
    <property type="molecule type" value="Genomic_DNA"/>
</dbReference>
<organism evidence="4">
    <name type="scientific">Schistocephalus solidus</name>
    <name type="common">Tapeworm</name>
    <dbReference type="NCBI Taxonomy" id="70667"/>
    <lineage>
        <taxon>Eukaryota</taxon>
        <taxon>Metazoa</taxon>
        <taxon>Spiralia</taxon>
        <taxon>Lophotrochozoa</taxon>
        <taxon>Platyhelminthes</taxon>
        <taxon>Cestoda</taxon>
        <taxon>Eucestoda</taxon>
        <taxon>Diphyllobothriidea</taxon>
        <taxon>Diphyllobothriidae</taxon>
        <taxon>Schistocephalus</taxon>
    </lineage>
</organism>
<dbReference type="Proteomes" id="UP000275846">
    <property type="component" value="Unassembled WGS sequence"/>
</dbReference>
<reference evidence="2 3" key="2">
    <citation type="submission" date="2018-11" db="EMBL/GenBank/DDBJ databases">
        <authorList>
            <consortium name="Pathogen Informatics"/>
        </authorList>
    </citation>
    <scope>NUCLEOTIDE SEQUENCE [LARGE SCALE GENOMIC DNA]</scope>
    <source>
        <strain evidence="2 3">NST_G2</strain>
    </source>
</reference>
<evidence type="ECO:0000313" key="2">
    <source>
        <dbReference type="EMBL" id="VDM04700.1"/>
    </source>
</evidence>
<sequence length="142" mass="14799">MSTARSLAAAVRLAGRFFVIGGTGKFGESLSTVERFTPIADVEVGADGVTTGGNWQTMASLLTARRKPAAAVLRGVILVAGENSAEAFCAPVNPNGLGQWTAVRLAQAPRADIFLLSLDSGFLEFCESLRIPSGGVVVIYLN</sequence>
<dbReference type="InterPro" id="IPR006652">
    <property type="entry name" value="Kelch_1"/>
</dbReference>
<dbReference type="OrthoDB" id="6350321at2759"/>
<name>A0A183TPB6_SCHSO</name>
<dbReference type="AlphaFoldDB" id="A0A183TPB6"/>
<dbReference type="InterPro" id="IPR015915">
    <property type="entry name" value="Kelch-typ_b-propeller"/>
</dbReference>
<keyword evidence="3" id="KW-1185">Reference proteome</keyword>
<evidence type="ECO:0000313" key="3">
    <source>
        <dbReference type="Proteomes" id="UP000275846"/>
    </source>
</evidence>
<evidence type="ECO:0000256" key="1">
    <source>
        <dbReference type="ARBA" id="ARBA00022441"/>
    </source>
</evidence>
<reference evidence="4" key="1">
    <citation type="submission" date="2016-06" db="UniProtKB">
        <authorList>
            <consortium name="WormBaseParasite"/>
        </authorList>
    </citation>
    <scope>IDENTIFICATION</scope>
</reference>
<gene>
    <name evidence="2" type="ORF">SSLN_LOCUS18314</name>
</gene>
<dbReference type="Gene3D" id="2.120.10.80">
    <property type="entry name" value="Kelch-type beta propeller"/>
    <property type="match status" value="1"/>
</dbReference>
<dbReference type="SUPFAM" id="SSF117281">
    <property type="entry name" value="Kelch motif"/>
    <property type="match status" value="1"/>
</dbReference>
<accession>A0A183TPB6</accession>
<evidence type="ECO:0000313" key="4">
    <source>
        <dbReference type="WBParaSite" id="SSLN_0001900101-mRNA-1"/>
    </source>
</evidence>
<dbReference type="WBParaSite" id="SSLN_0001900101-mRNA-1">
    <property type="protein sequence ID" value="SSLN_0001900101-mRNA-1"/>
    <property type="gene ID" value="SSLN_0001900101"/>
</dbReference>
<proteinExistence type="predicted"/>
<protein>
    <submittedName>
        <fullName evidence="4">DUF1726 domain-containing protein</fullName>
    </submittedName>
</protein>
<keyword evidence="1" id="KW-0880">Kelch repeat</keyword>